<feature type="transmembrane region" description="Helical" evidence="7">
    <location>
        <begin position="630"/>
        <end position="648"/>
    </location>
</feature>
<dbReference type="Proteomes" id="UP000269276">
    <property type="component" value="Unassembled WGS sequence"/>
</dbReference>
<reference evidence="8 9" key="1">
    <citation type="journal article" date="2018" name="BMC Genomics">
        <title>Genomic evidence for intraspecific hybridization in a clonal and extremely halotolerant yeast.</title>
        <authorList>
            <person name="Gostincar C."/>
            <person name="Stajich J.E."/>
            <person name="Zupancic J."/>
            <person name="Zalar P."/>
            <person name="Gunde-Cimerman N."/>
        </authorList>
    </citation>
    <scope>NUCLEOTIDE SEQUENCE [LARGE SCALE GENOMIC DNA]</scope>
    <source>
        <strain evidence="8 9">EXF-2682</strain>
    </source>
</reference>
<dbReference type="EMBL" id="QWIP01000091">
    <property type="protein sequence ID" value="RMY73680.1"/>
    <property type="molecule type" value="Genomic_DNA"/>
</dbReference>
<evidence type="ECO:0000256" key="7">
    <source>
        <dbReference type="SAM" id="Phobius"/>
    </source>
</evidence>
<dbReference type="AlphaFoldDB" id="A0A3M7EB98"/>
<gene>
    <name evidence="8" type="ORF">D0863_03706</name>
</gene>
<accession>A0A3M7EB98</accession>
<feature type="transmembrane region" description="Helical" evidence="7">
    <location>
        <begin position="404"/>
        <end position="425"/>
    </location>
</feature>
<keyword evidence="2" id="KW-0813">Transport</keyword>
<evidence type="ECO:0000313" key="9">
    <source>
        <dbReference type="Proteomes" id="UP000269276"/>
    </source>
</evidence>
<keyword evidence="4 7" id="KW-1133">Transmembrane helix</keyword>
<evidence type="ECO:0000256" key="5">
    <source>
        <dbReference type="ARBA" id="ARBA00023136"/>
    </source>
</evidence>
<feature type="transmembrane region" description="Helical" evidence="7">
    <location>
        <begin position="371"/>
        <end position="392"/>
    </location>
</feature>
<evidence type="ECO:0000256" key="6">
    <source>
        <dbReference type="SAM" id="MobiDB-lite"/>
    </source>
</evidence>
<proteinExistence type="predicted"/>
<name>A0A3M7EB98_HORWE</name>
<feature type="region of interest" description="Disordered" evidence="6">
    <location>
        <begin position="138"/>
        <end position="158"/>
    </location>
</feature>
<feature type="transmembrane region" description="Helical" evidence="7">
    <location>
        <begin position="482"/>
        <end position="503"/>
    </location>
</feature>
<evidence type="ECO:0000256" key="1">
    <source>
        <dbReference type="ARBA" id="ARBA00004141"/>
    </source>
</evidence>
<evidence type="ECO:0008006" key="10">
    <source>
        <dbReference type="Google" id="ProtNLM"/>
    </source>
</evidence>
<keyword evidence="5 7" id="KW-0472">Membrane</keyword>
<feature type="transmembrane region" description="Helical" evidence="7">
    <location>
        <begin position="535"/>
        <end position="556"/>
    </location>
</feature>
<evidence type="ECO:0000256" key="2">
    <source>
        <dbReference type="ARBA" id="ARBA00022448"/>
    </source>
</evidence>
<dbReference type="GO" id="GO:0016020">
    <property type="term" value="C:membrane"/>
    <property type="evidence" value="ECO:0007669"/>
    <property type="project" value="UniProtKB-SubCell"/>
</dbReference>
<sequence length="662" mass="71873">MLPRARCKSATTSRPHRRICSLPSAIQRERYRILHPNLQPTVCRGGWVEAEVATRMLSPTSTFANTFLAMTRAFSTVAGRWIPLSYYCTNRTVPPSDGKQTAGKVQARQYTARAFQVSRAAPTEMRSGGLVGLMAEDTGTSRPHPDRFGEMESSGPSHQAYGAPHLRPTFQRADTETIAMDDQKGVNFSIKGADDSITPPRGNSDDNFHAYDDHTVDDKENGGVLHTIGGGSASRSGPMDRLDRYLSSKPIISFGLTLQASWEAIAISFQSTLQNGGPSTLVYGCILSTFGSAAMAATLGELASMKPCVGAQYRWSALLAPRGTNPRFWGYLQGWLTTFAWNAACALNPYLMGSMIQGCIILCKEDYIPQGWHTTLLAYASMALPIVCNIYARRIIAPLEIAAAILHVLLLIVFVVVLTVMARRSTADFVFQTSFFGISGWDSPGIEWSIGLLAVIFPMGGYDSILHMADEVKDAPRKVPQAMWGATVLSGIVGFIFIVVLMFCLGDVEKVSNSPTGLPIIETLYEATGSKAGTVFMVMCIYFIIASSQFNILASVSRLAWAFAKDGGLPFSKQLSKLENNFPPYGPWKIGGPAWVGLGVNIFAFAWGWYCVFSLCLPTVMPATAANMNWAGPILGAVICIGLSTWFLGGSDNFQLPADEVE</sequence>
<comment type="subcellular location">
    <subcellularLocation>
        <location evidence="1">Membrane</location>
        <topology evidence="1">Multi-pass membrane protein</topology>
    </subcellularLocation>
</comment>
<dbReference type="GO" id="GO:0022857">
    <property type="term" value="F:transmembrane transporter activity"/>
    <property type="evidence" value="ECO:0007669"/>
    <property type="project" value="InterPro"/>
</dbReference>
<comment type="caution">
    <text evidence="8">The sequence shown here is derived from an EMBL/GenBank/DDBJ whole genome shotgun (WGS) entry which is preliminary data.</text>
</comment>
<protein>
    <recommendedName>
        <fullName evidence="10">Amino acid permease/ SLC12A domain-containing protein</fullName>
    </recommendedName>
</protein>
<dbReference type="OrthoDB" id="3257095at2759"/>
<dbReference type="PANTHER" id="PTHR45649">
    <property type="entry name" value="AMINO-ACID PERMEASE BAT1"/>
    <property type="match status" value="1"/>
</dbReference>
<evidence type="ECO:0000256" key="4">
    <source>
        <dbReference type="ARBA" id="ARBA00022989"/>
    </source>
</evidence>
<dbReference type="VEuPathDB" id="FungiDB:BTJ68_11937"/>
<dbReference type="Pfam" id="PF13520">
    <property type="entry name" value="AA_permease_2"/>
    <property type="match status" value="1"/>
</dbReference>
<dbReference type="InterPro" id="IPR002293">
    <property type="entry name" value="AA/rel_permease1"/>
</dbReference>
<dbReference type="Gene3D" id="1.20.1740.10">
    <property type="entry name" value="Amino acid/polyamine transporter I"/>
    <property type="match status" value="1"/>
</dbReference>
<evidence type="ECO:0000313" key="8">
    <source>
        <dbReference type="EMBL" id="RMY73680.1"/>
    </source>
</evidence>
<feature type="transmembrane region" description="Helical" evidence="7">
    <location>
        <begin position="445"/>
        <end position="462"/>
    </location>
</feature>
<organism evidence="8 9">
    <name type="scientific">Hortaea werneckii</name>
    <name type="common">Black yeast</name>
    <name type="synonym">Cladosporium werneckii</name>
    <dbReference type="NCBI Taxonomy" id="91943"/>
    <lineage>
        <taxon>Eukaryota</taxon>
        <taxon>Fungi</taxon>
        <taxon>Dikarya</taxon>
        <taxon>Ascomycota</taxon>
        <taxon>Pezizomycotina</taxon>
        <taxon>Dothideomycetes</taxon>
        <taxon>Dothideomycetidae</taxon>
        <taxon>Mycosphaerellales</taxon>
        <taxon>Teratosphaeriaceae</taxon>
        <taxon>Hortaea</taxon>
    </lineage>
</organism>
<feature type="transmembrane region" description="Helical" evidence="7">
    <location>
        <begin position="590"/>
        <end position="610"/>
    </location>
</feature>
<keyword evidence="3 7" id="KW-0812">Transmembrane</keyword>
<dbReference type="PANTHER" id="PTHR45649:SF5">
    <property type="entry name" value="GABA TRANSPORTER (EUROFUNG)-RELATED"/>
    <property type="match status" value="1"/>
</dbReference>
<evidence type="ECO:0000256" key="3">
    <source>
        <dbReference type="ARBA" id="ARBA00022692"/>
    </source>
</evidence>